<keyword evidence="1" id="KW-0812">Transmembrane</keyword>
<dbReference type="EMBL" id="ACIP02000001">
    <property type="protein sequence ID" value="EEP28740.1"/>
    <property type="molecule type" value="Genomic_DNA"/>
</dbReference>
<name>C4G8B4_9FIRM</name>
<dbReference type="AlphaFoldDB" id="C4G8B4"/>
<protein>
    <submittedName>
        <fullName evidence="2">Uncharacterized protein</fullName>
    </submittedName>
</protein>
<dbReference type="STRING" id="626523.GCWU000342_00081"/>
<accession>C4G8B4</accession>
<comment type="caution">
    <text evidence="2">The sequence shown here is derived from an EMBL/GenBank/DDBJ whole genome shotgun (WGS) entry which is preliminary data.</text>
</comment>
<sequence length="56" mass="6843">MRLFYHCRQFFQFVSFDLCTIYDIFSLFLAILTIYLLERFEYENIFALSGRFCYGG</sequence>
<keyword evidence="3" id="KW-1185">Reference proteome</keyword>
<reference evidence="2" key="1">
    <citation type="submission" date="2009-04" db="EMBL/GenBank/DDBJ databases">
        <authorList>
            <person name="Weinstock G."/>
            <person name="Sodergren E."/>
            <person name="Clifton S."/>
            <person name="Fulton L."/>
            <person name="Fulton B."/>
            <person name="Courtney L."/>
            <person name="Fronick C."/>
            <person name="Harrison M."/>
            <person name="Strong C."/>
            <person name="Farmer C."/>
            <person name="Delahaunty K."/>
            <person name="Markovic C."/>
            <person name="Hall O."/>
            <person name="Minx P."/>
            <person name="Tomlinson C."/>
            <person name="Mitreva M."/>
            <person name="Nelson J."/>
            <person name="Hou S."/>
            <person name="Wollam A."/>
            <person name="Pepin K.H."/>
            <person name="Johnson M."/>
            <person name="Bhonagiri V."/>
            <person name="Nash W.E."/>
            <person name="Warren W."/>
            <person name="Chinwalla A."/>
            <person name="Mardis E.R."/>
            <person name="Wilson R.K."/>
        </authorList>
    </citation>
    <scope>NUCLEOTIDE SEQUENCE [LARGE SCALE GENOMIC DNA]</scope>
    <source>
        <strain evidence="2">DSM 14600</strain>
    </source>
</reference>
<evidence type="ECO:0000256" key="1">
    <source>
        <dbReference type="SAM" id="Phobius"/>
    </source>
</evidence>
<dbReference type="Proteomes" id="UP000003494">
    <property type="component" value="Unassembled WGS sequence"/>
</dbReference>
<evidence type="ECO:0000313" key="2">
    <source>
        <dbReference type="EMBL" id="EEP28740.1"/>
    </source>
</evidence>
<dbReference type="HOGENOM" id="CLU_3011847_0_0_9"/>
<gene>
    <name evidence="2" type="ORF">GCWU000342_00081</name>
</gene>
<evidence type="ECO:0000313" key="3">
    <source>
        <dbReference type="Proteomes" id="UP000003494"/>
    </source>
</evidence>
<feature type="transmembrane region" description="Helical" evidence="1">
    <location>
        <begin position="20"/>
        <end position="37"/>
    </location>
</feature>
<organism evidence="2 3">
    <name type="scientific">Shuttleworthella satelles DSM 14600</name>
    <dbReference type="NCBI Taxonomy" id="626523"/>
    <lineage>
        <taxon>Bacteria</taxon>
        <taxon>Bacillati</taxon>
        <taxon>Bacillota</taxon>
        <taxon>Clostridia</taxon>
        <taxon>Lachnospirales</taxon>
        <taxon>Lachnospiraceae</taxon>
        <taxon>Shuttleworthella</taxon>
    </lineage>
</organism>
<keyword evidence="1" id="KW-0472">Membrane</keyword>
<proteinExistence type="predicted"/>
<keyword evidence="1" id="KW-1133">Transmembrane helix</keyword>